<evidence type="ECO:0000256" key="1">
    <source>
        <dbReference type="SAM" id="MobiDB-lite"/>
    </source>
</evidence>
<dbReference type="AlphaFoldDB" id="A0A6A6S5L8"/>
<evidence type="ECO:0000313" key="3">
    <source>
        <dbReference type="EMBL" id="KAF2643176.1"/>
    </source>
</evidence>
<dbReference type="OrthoDB" id="3659759at2759"/>
<evidence type="ECO:0000313" key="4">
    <source>
        <dbReference type="Proteomes" id="UP000799753"/>
    </source>
</evidence>
<sequence length="123" mass="13568">MAEVAHLQLHPPTPKPKHPPFQILDPFSVDEESRIESSSANSERVDSAVEISPTSPTTPTRVQYTSFEPLHVLYPPLITGHGRLVRTRQTVPSWMGALVVISVLGWTVWCALHVSSLLGGHTR</sequence>
<keyword evidence="2" id="KW-1133">Transmembrane helix</keyword>
<accession>A0A6A6S5L8</accession>
<evidence type="ECO:0000256" key="2">
    <source>
        <dbReference type="SAM" id="Phobius"/>
    </source>
</evidence>
<dbReference type="Proteomes" id="UP000799753">
    <property type="component" value="Unassembled WGS sequence"/>
</dbReference>
<keyword evidence="2" id="KW-0472">Membrane</keyword>
<proteinExistence type="predicted"/>
<name>A0A6A6S5L8_9PLEO</name>
<feature type="transmembrane region" description="Helical" evidence="2">
    <location>
        <begin position="93"/>
        <end position="114"/>
    </location>
</feature>
<organism evidence="3 4">
    <name type="scientific">Massarina eburnea CBS 473.64</name>
    <dbReference type="NCBI Taxonomy" id="1395130"/>
    <lineage>
        <taxon>Eukaryota</taxon>
        <taxon>Fungi</taxon>
        <taxon>Dikarya</taxon>
        <taxon>Ascomycota</taxon>
        <taxon>Pezizomycotina</taxon>
        <taxon>Dothideomycetes</taxon>
        <taxon>Pleosporomycetidae</taxon>
        <taxon>Pleosporales</taxon>
        <taxon>Massarineae</taxon>
        <taxon>Massarinaceae</taxon>
        <taxon>Massarina</taxon>
    </lineage>
</organism>
<gene>
    <name evidence="3" type="ORF">P280DRAFT_547369</name>
</gene>
<keyword evidence="4" id="KW-1185">Reference proteome</keyword>
<dbReference type="EMBL" id="MU006780">
    <property type="protein sequence ID" value="KAF2643176.1"/>
    <property type="molecule type" value="Genomic_DNA"/>
</dbReference>
<protein>
    <submittedName>
        <fullName evidence="3">Uncharacterized protein</fullName>
    </submittedName>
</protein>
<reference evidence="3" key="1">
    <citation type="journal article" date="2020" name="Stud. Mycol.">
        <title>101 Dothideomycetes genomes: a test case for predicting lifestyles and emergence of pathogens.</title>
        <authorList>
            <person name="Haridas S."/>
            <person name="Albert R."/>
            <person name="Binder M."/>
            <person name="Bloem J."/>
            <person name="Labutti K."/>
            <person name="Salamov A."/>
            <person name="Andreopoulos B."/>
            <person name="Baker S."/>
            <person name="Barry K."/>
            <person name="Bills G."/>
            <person name="Bluhm B."/>
            <person name="Cannon C."/>
            <person name="Castanera R."/>
            <person name="Culley D."/>
            <person name="Daum C."/>
            <person name="Ezra D."/>
            <person name="Gonzalez J."/>
            <person name="Henrissat B."/>
            <person name="Kuo A."/>
            <person name="Liang C."/>
            <person name="Lipzen A."/>
            <person name="Lutzoni F."/>
            <person name="Magnuson J."/>
            <person name="Mondo S."/>
            <person name="Nolan M."/>
            <person name="Ohm R."/>
            <person name="Pangilinan J."/>
            <person name="Park H.-J."/>
            <person name="Ramirez L."/>
            <person name="Alfaro M."/>
            <person name="Sun H."/>
            <person name="Tritt A."/>
            <person name="Yoshinaga Y."/>
            <person name="Zwiers L.-H."/>
            <person name="Turgeon B."/>
            <person name="Goodwin S."/>
            <person name="Spatafora J."/>
            <person name="Crous P."/>
            <person name="Grigoriev I."/>
        </authorList>
    </citation>
    <scope>NUCLEOTIDE SEQUENCE</scope>
    <source>
        <strain evidence="3">CBS 473.64</strain>
    </source>
</reference>
<feature type="region of interest" description="Disordered" evidence="1">
    <location>
        <begin position="1"/>
        <end position="60"/>
    </location>
</feature>
<keyword evidence="2" id="KW-0812">Transmembrane</keyword>